<proteinExistence type="predicted"/>
<dbReference type="PANTHER" id="PTHR23546">
    <property type="entry name" value="TRANSPORT PROTEIN"/>
    <property type="match status" value="1"/>
</dbReference>
<evidence type="ECO:0000256" key="5">
    <source>
        <dbReference type="SAM" id="MobiDB-lite"/>
    </source>
</evidence>
<dbReference type="STRING" id="366602.Caul_0868"/>
<feature type="transmembrane region" description="Helical" evidence="6">
    <location>
        <begin position="361"/>
        <end position="384"/>
    </location>
</feature>
<dbReference type="Pfam" id="PF07690">
    <property type="entry name" value="MFS_1"/>
    <property type="match status" value="1"/>
</dbReference>
<feature type="transmembrane region" description="Helical" evidence="6">
    <location>
        <begin position="154"/>
        <end position="181"/>
    </location>
</feature>
<dbReference type="HOGENOM" id="CLU_001265_10_11_5"/>
<feature type="transmembrane region" description="Helical" evidence="6">
    <location>
        <begin position="110"/>
        <end position="133"/>
    </location>
</feature>
<dbReference type="EMBL" id="CP000927">
    <property type="protein sequence ID" value="ABZ69999.1"/>
    <property type="molecule type" value="Genomic_DNA"/>
</dbReference>
<dbReference type="PRINTS" id="PR01035">
    <property type="entry name" value="TCRTETA"/>
</dbReference>
<evidence type="ECO:0000259" key="7">
    <source>
        <dbReference type="PROSITE" id="PS50850"/>
    </source>
</evidence>
<evidence type="ECO:0000256" key="6">
    <source>
        <dbReference type="SAM" id="Phobius"/>
    </source>
</evidence>
<dbReference type="eggNOG" id="COG2814">
    <property type="taxonomic scope" value="Bacteria"/>
</dbReference>
<accession>B0SVG0</accession>
<evidence type="ECO:0000313" key="8">
    <source>
        <dbReference type="EMBL" id="ABZ69999.1"/>
    </source>
</evidence>
<feature type="region of interest" description="Disordered" evidence="5">
    <location>
        <begin position="419"/>
        <end position="442"/>
    </location>
</feature>
<evidence type="ECO:0000256" key="4">
    <source>
        <dbReference type="ARBA" id="ARBA00023136"/>
    </source>
</evidence>
<feature type="domain" description="Major facilitator superfamily (MFS) profile" evidence="7">
    <location>
        <begin position="18"/>
        <end position="413"/>
    </location>
</feature>
<keyword evidence="3 6" id="KW-1133">Transmembrane helix</keyword>
<feature type="transmembrane region" description="Helical" evidence="6">
    <location>
        <begin position="324"/>
        <end position="341"/>
    </location>
</feature>
<feature type="transmembrane region" description="Helical" evidence="6">
    <location>
        <begin position="302"/>
        <end position="318"/>
    </location>
</feature>
<dbReference type="GO" id="GO:0022857">
    <property type="term" value="F:transmembrane transporter activity"/>
    <property type="evidence" value="ECO:0007669"/>
    <property type="project" value="InterPro"/>
</dbReference>
<protein>
    <submittedName>
        <fullName evidence="8">Major facilitator superfamily MFS_1</fullName>
    </submittedName>
</protein>
<dbReference type="PROSITE" id="PS50850">
    <property type="entry name" value="MFS"/>
    <property type="match status" value="1"/>
</dbReference>
<feature type="compositionally biased region" description="Basic and acidic residues" evidence="5">
    <location>
        <begin position="419"/>
        <end position="428"/>
    </location>
</feature>
<dbReference type="OrthoDB" id="65739at2"/>
<dbReference type="SUPFAM" id="SSF103473">
    <property type="entry name" value="MFS general substrate transporter"/>
    <property type="match status" value="1"/>
</dbReference>
<feature type="transmembrane region" description="Helical" evidence="6">
    <location>
        <begin position="19"/>
        <end position="40"/>
    </location>
</feature>
<keyword evidence="4 6" id="KW-0472">Membrane</keyword>
<dbReference type="Gene3D" id="1.20.1250.20">
    <property type="entry name" value="MFS general substrate transporter like domains"/>
    <property type="match status" value="1"/>
</dbReference>
<feature type="transmembrane region" description="Helical" evidence="6">
    <location>
        <begin position="187"/>
        <end position="205"/>
    </location>
</feature>
<feature type="transmembrane region" description="Helical" evidence="6">
    <location>
        <begin position="234"/>
        <end position="250"/>
    </location>
</feature>
<dbReference type="PANTHER" id="PTHR23546:SF1">
    <property type="entry name" value="MEMBRANE PROTEIN"/>
    <property type="match status" value="1"/>
</dbReference>
<evidence type="ECO:0000256" key="1">
    <source>
        <dbReference type="ARBA" id="ARBA00004141"/>
    </source>
</evidence>
<organism evidence="8">
    <name type="scientific">Caulobacter sp. (strain K31)</name>
    <dbReference type="NCBI Taxonomy" id="366602"/>
    <lineage>
        <taxon>Bacteria</taxon>
        <taxon>Pseudomonadati</taxon>
        <taxon>Pseudomonadota</taxon>
        <taxon>Alphaproteobacteria</taxon>
        <taxon>Caulobacterales</taxon>
        <taxon>Caulobacteraceae</taxon>
        <taxon>Caulobacter</taxon>
    </lineage>
</organism>
<dbReference type="CDD" id="cd17330">
    <property type="entry name" value="MFS_SLC46_TetA_like"/>
    <property type="match status" value="1"/>
</dbReference>
<gene>
    <name evidence="8" type="ordered locus">Caul_0868</name>
</gene>
<keyword evidence="2 6" id="KW-0812">Transmembrane</keyword>
<dbReference type="InterPro" id="IPR001958">
    <property type="entry name" value="Tet-R_TetA/multi-R_MdtG-like"/>
</dbReference>
<comment type="subcellular location">
    <subcellularLocation>
        <location evidence="1">Membrane</location>
        <topology evidence="1">Multi-pass membrane protein</topology>
    </subcellularLocation>
</comment>
<name>B0SVG0_CAUSK</name>
<dbReference type="InterPro" id="IPR011701">
    <property type="entry name" value="MFS"/>
</dbReference>
<dbReference type="GO" id="GO:0016020">
    <property type="term" value="C:membrane"/>
    <property type="evidence" value="ECO:0007669"/>
    <property type="project" value="UniProtKB-SubCell"/>
</dbReference>
<sequence length="442" mass="46261">MTGTGADVSLSERDKGRAFAILFAVLLSSAAGNTALQTVLPAIGRQVGIPDVLISSIFSLSALLWGVMSPVWARMSDKHGRKPMVVLGMAGFAVSMLGFGFFIFMGLKGLMVPLAVFAGATLSRAIFGLVGSASNPAAQAYVADRTAPVDRTNALSTMASASGLGTILGPAVAPFLVFPLLTLSGPMFAFAAIAVVVLVLVIRGLPERPDEIPDREGDRARQPRARVRWNDRRIMPFILYGFLLASAQTVNQQTLGFMVIDKLNISPAKAAAFAGVAMMAGAVASLLAQWGLIRMLRLTPRMLLWLGAGCAAVGNLIVAFSPDYHTLVVGFALCSLGYGFARPGFTAGASLSVGHEEQGAVAGAISAINGASVIIAPVLGVALYKWAHPSPYLMNVAILAGLAIYALLNPVMRRVGDAEQARERRDESQVVDASSIDATGPH</sequence>
<feature type="transmembrane region" description="Helical" evidence="6">
    <location>
        <begin position="270"/>
        <end position="290"/>
    </location>
</feature>
<evidence type="ECO:0000256" key="2">
    <source>
        <dbReference type="ARBA" id="ARBA00022692"/>
    </source>
</evidence>
<feature type="transmembrane region" description="Helical" evidence="6">
    <location>
        <begin position="390"/>
        <end position="408"/>
    </location>
</feature>
<feature type="transmembrane region" description="Helical" evidence="6">
    <location>
        <begin position="52"/>
        <end position="73"/>
    </location>
</feature>
<dbReference type="AlphaFoldDB" id="B0SVG0"/>
<dbReference type="InterPro" id="IPR020846">
    <property type="entry name" value="MFS_dom"/>
</dbReference>
<feature type="transmembrane region" description="Helical" evidence="6">
    <location>
        <begin position="85"/>
        <end position="104"/>
    </location>
</feature>
<dbReference type="KEGG" id="cak:Caul_0868"/>
<dbReference type="InterPro" id="IPR036259">
    <property type="entry name" value="MFS_trans_sf"/>
</dbReference>
<evidence type="ECO:0000256" key="3">
    <source>
        <dbReference type="ARBA" id="ARBA00022989"/>
    </source>
</evidence>
<reference evidence="8" key="1">
    <citation type="submission" date="2008-01" db="EMBL/GenBank/DDBJ databases">
        <title>Complete sequence of chromosome of Caulobacter sp. K31.</title>
        <authorList>
            <consortium name="US DOE Joint Genome Institute"/>
            <person name="Copeland A."/>
            <person name="Lucas S."/>
            <person name="Lapidus A."/>
            <person name="Barry K."/>
            <person name="Glavina del Rio T."/>
            <person name="Dalin E."/>
            <person name="Tice H."/>
            <person name="Pitluck S."/>
            <person name="Bruce D."/>
            <person name="Goodwin L."/>
            <person name="Thompson L.S."/>
            <person name="Brettin T."/>
            <person name="Detter J.C."/>
            <person name="Han C."/>
            <person name="Schmutz J."/>
            <person name="Larimer F."/>
            <person name="Land M."/>
            <person name="Hauser L."/>
            <person name="Kyrpides N."/>
            <person name="Kim E."/>
            <person name="Stephens C."/>
            <person name="Richardson P."/>
        </authorList>
    </citation>
    <scope>NUCLEOTIDE SEQUENCE [LARGE SCALE GENOMIC DNA]</scope>
    <source>
        <strain evidence="8">K31</strain>
    </source>
</reference>